<feature type="region of interest" description="Disordered" evidence="12">
    <location>
        <begin position="1"/>
        <end position="28"/>
    </location>
</feature>
<dbReference type="FunFam" id="3.30.160.60:FF:002343">
    <property type="entry name" value="Zinc finger protein 33A"/>
    <property type="match status" value="2"/>
</dbReference>
<feature type="domain" description="C2H2-type" evidence="13">
    <location>
        <begin position="459"/>
        <end position="486"/>
    </location>
</feature>
<evidence type="ECO:0000256" key="1">
    <source>
        <dbReference type="ARBA" id="ARBA00004123"/>
    </source>
</evidence>
<evidence type="ECO:0000259" key="13">
    <source>
        <dbReference type="PROSITE" id="PS50157"/>
    </source>
</evidence>
<keyword evidence="8" id="KW-0238">DNA-binding</keyword>
<evidence type="ECO:0000256" key="7">
    <source>
        <dbReference type="ARBA" id="ARBA00023015"/>
    </source>
</evidence>
<keyword evidence="7" id="KW-0805">Transcription regulation</keyword>
<dbReference type="PROSITE" id="PS00028">
    <property type="entry name" value="ZINC_FINGER_C2H2_1"/>
    <property type="match status" value="9"/>
</dbReference>
<feature type="domain" description="C2H2-type" evidence="13">
    <location>
        <begin position="515"/>
        <end position="542"/>
    </location>
</feature>
<feature type="domain" description="C2H2-type" evidence="13">
    <location>
        <begin position="543"/>
        <end position="570"/>
    </location>
</feature>
<dbReference type="InterPro" id="IPR036236">
    <property type="entry name" value="Znf_C2H2_sf"/>
</dbReference>
<keyword evidence="6" id="KW-0862">Zinc</keyword>
<evidence type="ECO:0000256" key="9">
    <source>
        <dbReference type="ARBA" id="ARBA00023163"/>
    </source>
</evidence>
<name>A0A4V1AEP5_9ASCO</name>
<dbReference type="InterPro" id="IPR050329">
    <property type="entry name" value="GLI_C2H2-zinc-finger"/>
</dbReference>
<evidence type="ECO:0000256" key="6">
    <source>
        <dbReference type="ARBA" id="ARBA00022833"/>
    </source>
</evidence>
<feature type="domain" description="C2H2-type" evidence="13">
    <location>
        <begin position="431"/>
        <end position="458"/>
    </location>
</feature>
<reference evidence="15" key="1">
    <citation type="submission" date="2019-03" db="EMBL/GenBank/DDBJ databases">
        <title>Snf2 controls pulcherriminic acid biosynthesis and connects pigmentation and antifungal activity of the yeast Metschnikowia pulcherrima.</title>
        <authorList>
            <person name="Gore-Lloyd D."/>
            <person name="Sumann I."/>
            <person name="Brachmann A.O."/>
            <person name="Schneeberger K."/>
            <person name="Ortiz-Merino R.A."/>
            <person name="Moreno-Beltran M."/>
            <person name="Schlaefli M."/>
            <person name="Kirner P."/>
            <person name="Santos Kron A."/>
            <person name="Wolfe K.H."/>
            <person name="Piel J."/>
            <person name="Ahrens C.H."/>
            <person name="Henk D."/>
            <person name="Freimoser F.M."/>
        </authorList>
    </citation>
    <scope>NUCLEOTIDE SEQUENCE [LARGE SCALE GENOMIC DNA]</scope>
    <source>
        <strain evidence="15">APC 1.2</strain>
    </source>
</reference>
<comment type="similarity">
    <text evidence="2">Belongs to the krueppel C2H2-type zinc-finger protein family.</text>
</comment>
<keyword evidence="9" id="KW-0804">Transcription</keyword>
<dbReference type="Proteomes" id="UP000292447">
    <property type="component" value="Chromosome V"/>
</dbReference>
<feature type="domain" description="C2H2-type" evidence="13">
    <location>
        <begin position="571"/>
        <end position="598"/>
    </location>
</feature>
<feature type="region of interest" description="Disordered" evidence="12">
    <location>
        <begin position="164"/>
        <end position="185"/>
    </location>
</feature>
<sequence length="672" mass="74440">MLNSRVKIEGESISGSGANGHADVSVSGESRRIPDTFADRLAAKVNPVVRIHYSYNDTTTGAHEDASDHTRASANFIHGQGEGNCDSVAFGAIQSRHKRTTNDDNVGSKKRKTSRFHQADDPPENPLAESCSSADTLSHGSCADHLSSGNYTVVFLKKEASNVSDVTPVSSSKKPDSDNPLEETADEEQLACQGLERFCLERESQLLNPGESSLEELVVRSNLSMLELMRKRDKSEFDIGLICLPLSEFKLHHEDRLLDHTPTYIKNRSTQGVELQRLNTTIVPGRASRKALLIGEPENPSNHTLPQDLNGCAATLQLQNDLRVDGESRAQREKDNSHLSSESCADESARTLQSTNANAVDHNLEASNHERFTQPANRRSLLVEPNCEINSNVARSANSRVDNSCLVCLKTCLSLSHLTVHMRTHTGEKPFACSECDKSFSQSGSLALHMRIHTGEKPFVCSECDKSFSQSGSLALHMRIHTGEKPFVCSECDRSFSQSGDLTVHMRTHTGGKPFVCAECDKRFAQNGHLAVHMRRHTGEKPFACAECDKRFSHRSSLTLHMRSHTGEKPFACAECGKKFSRGHSLTLHTRSHTCENQFACAECDKRFSRRCHLTVHMRIHTGGKPFACAECDKRFSHRSSLTLHMRSHTGEKSLACRSDCLTDHMRSHARE</sequence>
<gene>
    <name evidence="14" type="primary">MPUL0E01700</name>
    <name evidence="14" type="ORF">METSCH_E01700</name>
</gene>
<feature type="domain" description="C2H2-type" evidence="13">
    <location>
        <begin position="487"/>
        <end position="514"/>
    </location>
</feature>
<dbReference type="EMBL" id="CP034460">
    <property type="protein sequence ID" value="QBM89933.1"/>
    <property type="molecule type" value="Genomic_DNA"/>
</dbReference>
<comment type="subcellular location">
    <subcellularLocation>
        <location evidence="1">Nucleus</location>
    </subcellularLocation>
</comment>
<dbReference type="GO" id="GO:0008270">
    <property type="term" value="F:zinc ion binding"/>
    <property type="evidence" value="ECO:0007669"/>
    <property type="project" value="UniProtKB-KW"/>
</dbReference>
<organism evidence="14 15">
    <name type="scientific">Metschnikowia aff. pulcherrima</name>
    <dbReference type="NCBI Taxonomy" id="2163413"/>
    <lineage>
        <taxon>Eukaryota</taxon>
        <taxon>Fungi</taxon>
        <taxon>Dikarya</taxon>
        <taxon>Ascomycota</taxon>
        <taxon>Saccharomycotina</taxon>
        <taxon>Pichiomycetes</taxon>
        <taxon>Metschnikowiaceae</taxon>
        <taxon>Metschnikowia</taxon>
    </lineage>
</organism>
<dbReference type="PANTHER" id="PTHR19818:SF157">
    <property type="entry name" value="C2H2-TYPE DOMAIN-CONTAINING PROTEIN"/>
    <property type="match status" value="1"/>
</dbReference>
<dbReference type="GO" id="GO:0005634">
    <property type="term" value="C:nucleus"/>
    <property type="evidence" value="ECO:0007669"/>
    <property type="project" value="UniProtKB-SubCell"/>
</dbReference>
<evidence type="ECO:0000256" key="2">
    <source>
        <dbReference type="ARBA" id="ARBA00006991"/>
    </source>
</evidence>
<dbReference type="Gene3D" id="3.30.160.60">
    <property type="entry name" value="Classic Zinc Finger"/>
    <property type="match status" value="9"/>
</dbReference>
<feature type="region of interest" description="Disordered" evidence="12">
    <location>
        <begin position="327"/>
        <end position="348"/>
    </location>
</feature>
<keyword evidence="4" id="KW-0677">Repeat</keyword>
<protein>
    <submittedName>
        <fullName evidence="14">C2H2-type zinc finger</fullName>
    </submittedName>
</protein>
<dbReference type="FunFam" id="3.30.160.60:FF:000275">
    <property type="entry name" value="zinc finger protein 90 homolog"/>
    <property type="match status" value="1"/>
</dbReference>
<feature type="domain" description="C2H2-type" evidence="13">
    <location>
        <begin position="403"/>
        <end position="430"/>
    </location>
</feature>
<keyword evidence="10" id="KW-0539">Nucleus</keyword>
<dbReference type="FunFam" id="3.30.160.60:FF:000875">
    <property type="entry name" value="zinc finger protein 236 isoform X7"/>
    <property type="match status" value="1"/>
</dbReference>
<dbReference type="Pfam" id="PF00096">
    <property type="entry name" value="zf-C2H2"/>
    <property type="match status" value="8"/>
</dbReference>
<evidence type="ECO:0000256" key="8">
    <source>
        <dbReference type="ARBA" id="ARBA00023125"/>
    </source>
</evidence>
<dbReference type="FunFam" id="3.30.160.60:FF:000508">
    <property type="entry name" value="Myeloid zinc finger 1"/>
    <property type="match status" value="2"/>
</dbReference>
<feature type="domain" description="C2H2-type" evidence="13">
    <location>
        <begin position="599"/>
        <end position="626"/>
    </location>
</feature>
<evidence type="ECO:0000313" key="15">
    <source>
        <dbReference type="Proteomes" id="UP000292447"/>
    </source>
</evidence>
<dbReference type="InterPro" id="IPR013087">
    <property type="entry name" value="Znf_C2H2_type"/>
</dbReference>
<dbReference type="SMART" id="SM00355">
    <property type="entry name" value="ZnF_C2H2"/>
    <property type="match status" value="9"/>
</dbReference>
<dbReference type="GO" id="GO:0000978">
    <property type="term" value="F:RNA polymerase II cis-regulatory region sequence-specific DNA binding"/>
    <property type="evidence" value="ECO:0007669"/>
    <property type="project" value="TreeGrafter"/>
</dbReference>
<dbReference type="PROSITE" id="PS50157">
    <property type="entry name" value="ZINC_FINGER_C2H2_2"/>
    <property type="match status" value="9"/>
</dbReference>
<dbReference type="STRING" id="2163413.A0A4V1AEP5"/>
<dbReference type="FunFam" id="3.30.160.60:FF:001954">
    <property type="entry name" value="Zinc finger protein 787"/>
    <property type="match status" value="1"/>
</dbReference>
<evidence type="ECO:0000313" key="14">
    <source>
        <dbReference type="EMBL" id="QBM89933.1"/>
    </source>
</evidence>
<evidence type="ECO:0000256" key="12">
    <source>
        <dbReference type="SAM" id="MobiDB-lite"/>
    </source>
</evidence>
<evidence type="ECO:0000256" key="11">
    <source>
        <dbReference type="PROSITE-ProRule" id="PRU00042"/>
    </source>
</evidence>
<accession>A0A4V1AEP5</accession>
<feature type="region of interest" description="Disordered" evidence="12">
    <location>
        <begin position="94"/>
        <end position="134"/>
    </location>
</feature>
<dbReference type="GO" id="GO:0000981">
    <property type="term" value="F:DNA-binding transcription factor activity, RNA polymerase II-specific"/>
    <property type="evidence" value="ECO:0007669"/>
    <property type="project" value="TreeGrafter"/>
</dbReference>
<keyword evidence="3" id="KW-0479">Metal-binding</keyword>
<dbReference type="FunFam" id="3.30.160.60:FF:002240">
    <property type="entry name" value="Zinc finger protein 26-like Protein"/>
    <property type="match status" value="1"/>
</dbReference>
<evidence type="ECO:0000256" key="4">
    <source>
        <dbReference type="ARBA" id="ARBA00022737"/>
    </source>
</evidence>
<keyword evidence="15" id="KW-1185">Reference proteome</keyword>
<feature type="compositionally biased region" description="Basic and acidic residues" evidence="12">
    <location>
        <begin position="327"/>
        <end position="337"/>
    </location>
</feature>
<dbReference type="AlphaFoldDB" id="A0A4V1AEP5"/>
<feature type="compositionally biased region" description="Basic and acidic residues" evidence="12">
    <location>
        <begin position="1"/>
        <end position="10"/>
    </location>
</feature>
<dbReference type="PANTHER" id="PTHR19818">
    <property type="entry name" value="ZINC FINGER PROTEIN ZIC AND GLI"/>
    <property type="match status" value="1"/>
</dbReference>
<keyword evidence="5 11" id="KW-0863">Zinc-finger</keyword>
<feature type="domain" description="C2H2-type" evidence="13">
    <location>
        <begin position="627"/>
        <end position="654"/>
    </location>
</feature>
<evidence type="ECO:0000256" key="10">
    <source>
        <dbReference type="ARBA" id="ARBA00023242"/>
    </source>
</evidence>
<dbReference type="SUPFAM" id="SSF57667">
    <property type="entry name" value="beta-beta-alpha zinc fingers"/>
    <property type="match status" value="6"/>
</dbReference>
<dbReference type="GO" id="GO:0042802">
    <property type="term" value="F:identical protein binding"/>
    <property type="evidence" value="ECO:0007669"/>
    <property type="project" value="UniProtKB-ARBA"/>
</dbReference>
<evidence type="ECO:0000256" key="5">
    <source>
        <dbReference type="ARBA" id="ARBA00022771"/>
    </source>
</evidence>
<evidence type="ECO:0000256" key="3">
    <source>
        <dbReference type="ARBA" id="ARBA00022723"/>
    </source>
</evidence>
<proteinExistence type="inferred from homology"/>
<dbReference type="GO" id="GO:0045944">
    <property type="term" value="P:positive regulation of transcription by RNA polymerase II"/>
    <property type="evidence" value="ECO:0007669"/>
    <property type="project" value="UniProtKB-ARBA"/>
</dbReference>